<evidence type="ECO:0000313" key="1">
    <source>
        <dbReference type="EMBL" id="KZS05453.1"/>
    </source>
</evidence>
<protein>
    <recommendedName>
        <fullName evidence="3">Cc8L18.2-like protein</fullName>
    </recommendedName>
</protein>
<sequence>MDAIISDDVRAILLLVEGVPENLYDEPAHEFVTRHRLQKLTVNTATEEVTSPLSISKRKSTYSLKQLLQHFAAVTNQRKSHLSCLLRLLKDHQPEPDYVSLPSTGQQLMCIDSRDEVNHAFYRNKKTTPAHDSLAHDTQSALAGVSAGLVSKNSDVLQYINIHRKNHQILPKCLRNKVESFSDTAGLHQAEQIFMNSDQASVLQTSSAIETNLPHFNVDIHVDGTSIFNNSEKPYVNAILSRIHSMKSSFYSNEKDTILYSAKLFFIGIEHPEKKPTAKELTMEVIKELKYLDPHDDSECERQFTATLRVVIADTPMRSFLKRTLGHIGYWVCERCIQRGIMVLYAGDKKGKINLLNTNAPLRRDECFLDYMMSDECLHNHVNGLHDLSPFLDINFKMISGFVIDPMHTVWAGALSRRLVGFVHETAEGKLSRILLHILFLDD</sequence>
<dbReference type="Proteomes" id="UP000076858">
    <property type="component" value="Unassembled WGS sequence"/>
</dbReference>
<keyword evidence="2" id="KW-1185">Reference proteome</keyword>
<organism evidence="1 2">
    <name type="scientific">Daphnia magna</name>
    <dbReference type="NCBI Taxonomy" id="35525"/>
    <lineage>
        <taxon>Eukaryota</taxon>
        <taxon>Metazoa</taxon>
        <taxon>Ecdysozoa</taxon>
        <taxon>Arthropoda</taxon>
        <taxon>Crustacea</taxon>
        <taxon>Branchiopoda</taxon>
        <taxon>Diplostraca</taxon>
        <taxon>Cladocera</taxon>
        <taxon>Anomopoda</taxon>
        <taxon>Daphniidae</taxon>
        <taxon>Daphnia</taxon>
    </lineage>
</organism>
<evidence type="ECO:0008006" key="3">
    <source>
        <dbReference type="Google" id="ProtNLM"/>
    </source>
</evidence>
<evidence type="ECO:0000313" key="2">
    <source>
        <dbReference type="Proteomes" id="UP000076858"/>
    </source>
</evidence>
<dbReference type="OrthoDB" id="6330754at2759"/>
<dbReference type="AlphaFoldDB" id="A0A164MXA8"/>
<dbReference type="PANTHER" id="PTHR33053">
    <property type="entry name" value="PROTEIN, PUTATIVE-RELATED"/>
    <property type="match status" value="1"/>
</dbReference>
<comment type="caution">
    <text evidence="1">The sequence shown here is derived from an EMBL/GenBank/DDBJ whole genome shotgun (WGS) entry which is preliminary data.</text>
</comment>
<gene>
    <name evidence="1" type="ORF">APZ42_031352</name>
</gene>
<dbReference type="PANTHER" id="PTHR33053:SF9">
    <property type="entry name" value="AGAP000105-PA"/>
    <property type="match status" value="1"/>
</dbReference>
<reference evidence="1 2" key="1">
    <citation type="submission" date="2016-03" db="EMBL/GenBank/DDBJ databases">
        <title>EvidentialGene: Evidence-directed Construction of Genes on Genomes.</title>
        <authorList>
            <person name="Gilbert D.G."/>
            <person name="Choi J.-H."/>
            <person name="Mockaitis K."/>
            <person name="Colbourne J."/>
            <person name="Pfrender M."/>
        </authorList>
    </citation>
    <scope>NUCLEOTIDE SEQUENCE [LARGE SCALE GENOMIC DNA]</scope>
    <source>
        <strain evidence="1 2">Xinb3</strain>
        <tissue evidence="1">Complete organism</tissue>
    </source>
</reference>
<accession>A0A164MXA8</accession>
<proteinExistence type="predicted"/>
<name>A0A164MXA8_9CRUS</name>
<dbReference type="EMBL" id="LRGB01002925">
    <property type="protein sequence ID" value="KZS05453.1"/>
    <property type="molecule type" value="Genomic_DNA"/>
</dbReference>